<feature type="region of interest" description="Disordered" evidence="1">
    <location>
        <begin position="207"/>
        <end position="229"/>
    </location>
</feature>
<evidence type="ECO:0008006" key="4">
    <source>
        <dbReference type="Google" id="ProtNLM"/>
    </source>
</evidence>
<reference evidence="3" key="1">
    <citation type="journal article" date="2019" name="Int. J. Syst. Evol. Microbiol.">
        <title>The Global Catalogue of Microorganisms (GCM) 10K type strain sequencing project: providing services to taxonomists for standard genome sequencing and annotation.</title>
        <authorList>
            <consortium name="The Broad Institute Genomics Platform"/>
            <consortium name="The Broad Institute Genome Sequencing Center for Infectious Disease"/>
            <person name="Wu L."/>
            <person name="Ma J."/>
        </authorList>
    </citation>
    <scope>NUCLEOTIDE SEQUENCE [LARGE SCALE GENOMIC DNA]</scope>
    <source>
        <strain evidence="3">JCM 10083</strain>
    </source>
</reference>
<name>A0ABW2TA02_9ACTN</name>
<protein>
    <recommendedName>
        <fullName evidence="4">PadR family transcriptional regulator</fullName>
    </recommendedName>
</protein>
<feature type="compositionally biased region" description="Basic residues" evidence="1">
    <location>
        <begin position="207"/>
        <end position="216"/>
    </location>
</feature>
<dbReference type="InterPro" id="IPR036388">
    <property type="entry name" value="WH-like_DNA-bd_sf"/>
</dbReference>
<gene>
    <name evidence="2" type="ORF">ACFQVD_33580</name>
</gene>
<dbReference type="EMBL" id="JBHTEE010000001">
    <property type="protein sequence ID" value="MFC7605051.1"/>
    <property type="molecule type" value="Genomic_DNA"/>
</dbReference>
<proteinExistence type="predicted"/>
<dbReference type="InterPro" id="IPR036390">
    <property type="entry name" value="WH_DNA-bd_sf"/>
</dbReference>
<organism evidence="2 3">
    <name type="scientific">Streptosporangium amethystogenes subsp. fukuiense</name>
    <dbReference type="NCBI Taxonomy" id="698418"/>
    <lineage>
        <taxon>Bacteria</taxon>
        <taxon>Bacillati</taxon>
        <taxon>Actinomycetota</taxon>
        <taxon>Actinomycetes</taxon>
        <taxon>Streptosporangiales</taxon>
        <taxon>Streptosporangiaceae</taxon>
        <taxon>Streptosporangium</taxon>
    </lineage>
</organism>
<accession>A0ABW2TA02</accession>
<evidence type="ECO:0000256" key="1">
    <source>
        <dbReference type="SAM" id="MobiDB-lite"/>
    </source>
</evidence>
<evidence type="ECO:0000313" key="2">
    <source>
        <dbReference type="EMBL" id="MFC7605051.1"/>
    </source>
</evidence>
<dbReference type="RefSeq" id="WP_343962405.1">
    <property type="nucleotide sequence ID" value="NZ_BAAAGK010000007.1"/>
</dbReference>
<comment type="caution">
    <text evidence="2">The sequence shown here is derived from an EMBL/GenBank/DDBJ whole genome shotgun (WGS) entry which is preliminary data.</text>
</comment>
<dbReference type="Gene3D" id="1.10.10.10">
    <property type="entry name" value="Winged helix-like DNA-binding domain superfamily/Winged helix DNA-binding domain"/>
    <property type="match status" value="1"/>
</dbReference>
<dbReference type="Proteomes" id="UP001596514">
    <property type="component" value="Unassembled WGS sequence"/>
</dbReference>
<sequence length="229" mass="26660">MDDEPEAEIGAPLPATAYTVLGVLSVLDEELSAAEIKVRCDYTLRWFYWSPAISHIRRELRRLGDLGLVTEREVTIGRVRRSTLYQTTERGEEVLRQWVSSPPVDEPVMLKNPALLRVYLGRFTEPYELVKVLDDRLEQLEEQIKDLVWGKRRSHELGLDEEERVQYGSALGDYLLRAAHFEYGNVRQLRDRIADYDPDHPELKVTRPKGLLRRRLRQQDAPPEDLPDQ</sequence>
<keyword evidence="3" id="KW-1185">Reference proteome</keyword>
<dbReference type="SUPFAM" id="SSF46785">
    <property type="entry name" value="Winged helix' DNA-binding domain"/>
    <property type="match status" value="1"/>
</dbReference>
<evidence type="ECO:0000313" key="3">
    <source>
        <dbReference type="Proteomes" id="UP001596514"/>
    </source>
</evidence>